<dbReference type="InterPro" id="IPR004027">
    <property type="entry name" value="SEC_C_motif"/>
</dbReference>
<dbReference type="InterPro" id="IPR003323">
    <property type="entry name" value="OTU_dom"/>
</dbReference>
<dbReference type="Pfam" id="PF02338">
    <property type="entry name" value="OTU"/>
    <property type="match status" value="1"/>
</dbReference>
<feature type="domain" description="OTU" evidence="3">
    <location>
        <begin position="1"/>
        <end position="81"/>
    </location>
</feature>
<dbReference type="InterPro" id="IPR050704">
    <property type="entry name" value="Peptidase_C85-like"/>
</dbReference>
<feature type="region of interest" description="Disordered" evidence="2">
    <location>
        <begin position="246"/>
        <end position="295"/>
    </location>
</feature>
<feature type="compositionally biased region" description="Polar residues" evidence="2">
    <location>
        <begin position="249"/>
        <end position="258"/>
    </location>
</feature>
<dbReference type="SUPFAM" id="SSF54001">
    <property type="entry name" value="Cysteine proteinases"/>
    <property type="match status" value="1"/>
</dbReference>
<dbReference type="PROSITE" id="PS50802">
    <property type="entry name" value="OTU"/>
    <property type="match status" value="1"/>
</dbReference>
<dbReference type="InterPro" id="IPR038765">
    <property type="entry name" value="Papain-like_cys_pep_sf"/>
</dbReference>
<evidence type="ECO:0000256" key="2">
    <source>
        <dbReference type="SAM" id="MobiDB-lite"/>
    </source>
</evidence>
<dbReference type="Gene3D" id="3.90.70.80">
    <property type="match status" value="1"/>
</dbReference>
<evidence type="ECO:0000313" key="5">
    <source>
        <dbReference type="Proteomes" id="UP001318860"/>
    </source>
</evidence>
<protein>
    <recommendedName>
        <fullName evidence="3">OTU domain-containing protein</fullName>
    </recommendedName>
</protein>
<dbReference type="EMBL" id="JABTTQ020003501">
    <property type="protein sequence ID" value="KAK6116215.1"/>
    <property type="molecule type" value="Genomic_DNA"/>
</dbReference>
<dbReference type="Proteomes" id="UP001318860">
    <property type="component" value="Unassembled WGS sequence"/>
</dbReference>
<dbReference type="CDD" id="cd22771">
    <property type="entry name" value="OTU_plant_OTU7-like"/>
    <property type="match status" value="1"/>
</dbReference>
<proteinExistence type="inferred from homology"/>
<organism evidence="4 5">
    <name type="scientific">Rehmannia glutinosa</name>
    <name type="common">Chinese foxglove</name>
    <dbReference type="NCBI Taxonomy" id="99300"/>
    <lineage>
        <taxon>Eukaryota</taxon>
        <taxon>Viridiplantae</taxon>
        <taxon>Streptophyta</taxon>
        <taxon>Embryophyta</taxon>
        <taxon>Tracheophyta</taxon>
        <taxon>Spermatophyta</taxon>
        <taxon>Magnoliopsida</taxon>
        <taxon>eudicotyledons</taxon>
        <taxon>Gunneridae</taxon>
        <taxon>Pentapetalae</taxon>
        <taxon>asterids</taxon>
        <taxon>lamiids</taxon>
        <taxon>Lamiales</taxon>
        <taxon>Orobanchaceae</taxon>
        <taxon>Rehmannieae</taxon>
        <taxon>Rehmannia</taxon>
    </lineage>
</organism>
<name>A0ABR0U285_REHGL</name>
<reference evidence="4 5" key="1">
    <citation type="journal article" date="2021" name="Comput. Struct. Biotechnol. J.">
        <title>De novo genome assembly of the potent medicinal plant Rehmannia glutinosa using nanopore technology.</title>
        <authorList>
            <person name="Ma L."/>
            <person name="Dong C."/>
            <person name="Song C."/>
            <person name="Wang X."/>
            <person name="Zheng X."/>
            <person name="Niu Y."/>
            <person name="Chen S."/>
            <person name="Feng W."/>
        </authorList>
    </citation>
    <scope>NUCLEOTIDE SEQUENCE [LARGE SCALE GENOMIC DNA]</scope>
    <source>
        <strain evidence="4">DH-2019</strain>
    </source>
</reference>
<evidence type="ECO:0000259" key="3">
    <source>
        <dbReference type="PROSITE" id="PS50802"/>
    </source>
</evidence>
<sequence>MFEPFVEDEVPFDEYCRSMGEDGTWAGHMELQAASLVTRCNICIHRHMSPRWYIQNFDKHEARMIHLLYHNGEHYNSVRSKKDTCSGPARQIVIKDDAVLSAKPNQPKAATMKSKEEGGSNIVHEEAIKLVKAGSGCEDSRKVEQALQQVGGDVDAAVEILVAEQGSLDQSVAGDEISDSVKTSYGAPQDENSEQRMLKVDLSGKDAEINDKKNSPRPEEKKISRNKACPCGSKKKYKSCCGAVAGKSSARSPVNQTVDYGKCRKDRKQGKKVGSTVMSSGQSDGGPPDKGALCI</sequence>
<accession>A0ABR0U285</accession>
<dbReference type="SUPFAM" id="SSF103642">
    <property type="entry name" value="Sec-C motif"/>
    <property type="match status" value="1"/>
</dbReference>
<evidence type="ECO:0000313" key="4">
    <source>
        <dbReference type="EMBL" id="KAK6116215.1"/>
    </source>
</evidence>
<dbReference type="Gene3D" id="3.10.450.50">
    <property type="match status" value="1"/>
</dbReference>
<evidence type="ECO:0000256" key="1">
    <source>
        <dbReference type="ARBA" id="ARBA00010407"/>
    </source>
</evidence>
<comment type="similarity">
    <text evidence="1">Belongs to the peptidase C85 family.</text>
</comment>
<feature type="region of interest" description="Disordered" evidence="2">
    <location>
        <begin position="172"/>
        <end position="226"/>
    </location>
</feature>
<feature type="compositionally biased region" description="Basic and acidic residues" evidence="2">
    <location>
        <begin position="193"/>
        <end position="223"/>
    </location>
</feature>
<comment type="caution">
    <text evidence="4">The sequence shown here is derived from an EMBL/GenBank/DDBJ whole genome shotgun (WGS) entry which is preliminary data.</text>
</comment>
<dbReference type="PANTHER" id="PTHR12419">
    <property type="entry name" value="OTU DOMAIN CONTAINING PROTEIN"/>
    <property type="match status" value="1"/>
</dbReference>
<dbReference type="Pfam" id="PF02810">
    <property type="entry name" value="SEC-C"/>
    <property type="match status" value="1"/>
</dbReference>
<keyword evidence="5" id="KW-1185">Reference proteome</keyword>
<gene>
    <name evidence="4" type="ORF">DH2020_050011</name>
</gene>
<dbReference type="PANTHER" id="PTHR12419:SF7">
    <property type="entry name" value="OTU DOMAIN-CONTAINING PROTEIN 3"/>
    <property type="match status" value="1"/>
</dbReference>